<keyword evidence="4" id="KW-0689">Ribosomal protein</keyword>
<evidence type="ECO:0000256" key="4">
    <source>
        <dbReference type="ARBA" id="ARBA00022980"/>
    </source>
</evidence>
<dbReference type="EMBL" id="VNKQ01000009">
    <property type="protein sequence ID" value="KAG0648719.1"/>
    <property type="molecule type" value="Genomic_DNA"/>
</dbReference>
<comment type="caution">
    <text evidence="7">The sequence shown here is derived from an EMBL/GenBank/DDBJ whole genome shotgun (WGS) entry which is preliminary data.</text>
</comment>
<evidence type="ECO:0008006" key="9">
    <source>
        <dbReference type="Google" id="ProtNLM"/>
    </source>
</evidence>
<evidence type="ECO:0000256" key="5">
    <source>
        <dbReference type="ARBA" id="ARBA00023128"/>
    </source>
</evidence>
<keyword evidence="6" id="KW-0687">Ribonucleoprotein</keyword>
<dbReference type="GO" id="GO:0005762">
    <property type="term" value="C:mitochondrial large ribosomal subunit"/>
    <property type="evidence" value="ECO:0007669"/>
    <property type="project" value="InterPro"/>
</dbReference>
<evidence type="ECO:0000256" key="6">
    <source>
        <dbReference type="ARBA" id="ARBA00023274"/>
    </source>
</evidence>
<sequence length="103" mass="11742">MKPTPVLLKRIARQALNTKMTNKGFYKGTGSGSMGEHTKYGGYKIDWEKVRTYVVPKDLKDFKLTPFVTKRIRPMKGRFEGDPKGALSGEAYLRKWKAENGED</sequence>
<evidence type="ECO:0000313" key="8">
    <source>
        <dbReference type="Proteomes" id="UP000785200"/>
    </source>
</evidence>
<keyword evidence="5" id="KW-0496">Mitochondrion</keyword>
<dbReference type="PANTHER" id="PTHR21338">
    <property type="entry name" value="MITOCHONDRIAL RIBOSOMAL PROTEIN L41"/>
    <property type="match status" value="1"/>
</dbReference>
<accession>A0A9P7AX15</accession>
<dbReference type="InterPro" id="IPR019189">
    <property type="entry name" value="Ribosomal_mL41"/>
</dbReference>
<name>A0A9P7AX15_9HELO</name>
<gene>
    <name evidence="7" type="ORF">D0Z07_4649</name>
</gene>
<keyword evidence="8" id="KW-1185">Reference proteome</keyword>
<dbReference type="Proteomes" id="UP000785200">
    <property type="component" value="Unassembled WGS sequence"/>
</dbReference>
<evidence type="ECO:0000313" key="7">
    <source>
        <dbReference type="EMBL" id="KAG0648719.1"/>
    </source>
</evidence>
<evidence type="ECO:0000256" key="3">
    <source>
        <dbReference type="ARBA" id="ARBA00022946"/>
    </source>
</evidence>
<dbReference type="GO" id="GO:0003735">
    <property type="term" value="F:structural constituent of ribosome"/>
    <property type="evidence" value="ECO:0007669"/>
    <property type="project" value="InterPro"/>
</dbReference>
<evidence type="ECO:0000256" key="2">
    <source>
        <dbReference type="ARBA" id="ARBA00010152"/>
    </source>
</evidence>
<dbReference type="PANTHER" id="PTHR21338:SF0">
    <property type="entry name" value="LARGE RIBOSOMAL SUBUNIT PROTEIN ML41"/>
    <property type="match status" value="1"/>
</dbReference>
<organism evidence="7 8">
    <name type="scientific">Hyphodiscus hymeniophilus</name>
    <dbReference type="NCBI Taxonomy" id="353542"/>
    <lineage>
        <taxon>Eukaryota</taxon>
        <taxon>Fungi</taxon>
        <taxon>Dikarya</taxon>
        <taxon>Ascomycota</taxon>
        <taxon>Pezizomycotina</taxon>
        <taxon>Leotiomycetes</taxon>
        <taxon>Helotiales</taxon>
        <taxon>Hyphodiscaceae</taxon>
        <taxon>Hyphodiscus</taxon>
    </lineage>
</organism>
<reference evidence="7" key="1">
    <citation type="submission" date="2019-07" db="EMBL/GenBank/DDBJ databases">
        <title>Hyphodiscus hymeniophilus genome sequencing and assembly.</title>
        <authorList>
            <person name="Kramer G."/>
            <person name="Nodwell J."/>
        </authorList>
    </citation>
    <scope>NUCLEOTIDE SEQUENCE</scope>
    <source>
        <strain evidence="7">ATCC 34498</strain>
    </source>
</reference>
<dbReference type="Pfam" id="PF09809">
    <property type="entry name" value="MRP-L27"/>
    <property type="match status" value="1"/>
</dbReference>
<protein>
    <recommendedName>
        <fullName evidence="9">Mitochondrial ribosomal protein L27</fullName>
    </recommendedName>
</protein>
<proteinExistence type="inferred from homology"/>
<dbReference type="OrthoDB" id="408933at2759"/>
<dbReference type="GO" id="GO:0006412">
    <property type="term" value="P:translation"/>
    <property type="evidence" value="ECO:0007669"/>
    <property type="project" value="TreeGrafter"/>
</dbReference>
<keyword evidence="3" id="KW-0809">Transit peptide</keyword>
<evidence type="ECO:0000256" key="1">
    <source>
        <dbReference type="ARBA" id="ARBA00004173"/>
    </source>
</evidence>
<comment type="subcellular location">
    <subcellularLocation>
        <location evidence="1">Mitochondrion</location>
    </subcellularLocation>
</comment>
<comment type="similarity">
    <text evidence="2">Belongs to the mitochondrion-specific ribosomal protein mL41 family.</text>
</comment>
<dbReference type="AlphaFoldDB" id="A0A9P7AX15"/>